<dbReference type="PROSITE" id="PS51007">
    <property type="entry name" value="CYTC"/>
    <property type="match status" value="1"/>
</dbReference>
<dbReference type="NCBIfam" id="TIGR02604">
    <property type="entry name" value="Piru_Ver_Nterm"/>
    <property type="match status" value="1"/>
</dbReference>
<organism evidence="7 8">
    <name type="scientific">Dyadobacter jiangsuensis</name>
    <dbReference type="NCBI Taxonomy" id="1591085"/>
    <lineage>
        <taxon>Bacteria</taxon>
        <taxon>Pseudomonadati</taxon>
        <taxon>Bacteroidota</taxon>
        <taxon>Cytophagia</taxon>
        <taxon>Cytophagales</taxon>
        <taxon>Spirosomataceae</taxon>
        <taxon>Dyadobacter</taxon>
    </lineage>
</organism>
<dbReference type="SUPFAM" id="SSF46626">
    <property type="entry name" value="Cytochrome c"/>
    <property type="match status" value="1"/>
</dbReference>
<evidence type="ECO:0000313" key="8">
    <source>
        <dbReference type="Proteomes" id="UP000241964"/>
    </source>
</evidence>
<accession>A0A2P8G6E2</accession>
<keyword evidence="8" id="KW-1185">Reference proteome</keyword>
<dbReference type="InterPro" id="IPR016024">
    <property type="entry name" value="ARM-type_fold"/>
</dbReference>
<dbReference type="Gene3D" id="1.10.760.10">
    <property type="entry name" value="Cytochrome c-like domain"/>
    <property type="match status" value="1"/>
</dbReference>
<evidence type="ECO:0000256" key="2">
    <source>
        <dbReference type="ARBA" id="ARBA00022723"/>
    </source>
</evidence>
<dbReference type="SUPFAM" id="SSF48371">
    <property type="entry name" value="ARM repeat"/>
    <property type="match status" value="1"/>
</dbReference>
<dbReference type="GO" id="GO:0020037">
    <property type="term" value="F:heme binding"/>
    <property type="evidence" value="ECO:0007669"/>
    <property type="project" value="InterPro"/>
</dbReference>
<dbReference type="InterPro" id="IPR055557">
    <property type="entry name" value="DUF7133"/>
</dbReference>
<feature type="transmembrane region" description="Helical" evidence="5">
    <location>
        <begin position="43"/>
        <end position="61"/>
    </location>
</feature>
<comment type="caution">
    <text evidence="7">The sequence shown here is derived from an EMBL/GenBank/DDBJ whole genome shotgun (WGS) entry which is preliminary data.</text>
</comment>
<dbReference type="PANTHER" id="PTHR33546">
    <property type="entry name" value="LARGE, MULTIFUNCTIONAL SECRETED PROTEIN-RELATED"/>
    <property type="match status" value="1"/>
</dbReference>
<keyword evidence="3 4" id="KW-0408">Iron</keyword>
<dbReference type="GO" id="GO:0046872">
    <property type="term" value="F:metal ion binding"/>
    <property type="evidence" value="ECO:0007669"/>
    <property type="project" value="UniProtKB-KW"/>
</dbReference>
<dbReference type="AlphaFoldDB" id="A0A2P8G6E2"/>
<dbReference type="Gene3D" id="1.25.10.10">
    <property type="entry name" value="Leucine-rich Repeat Variant"/>
    <property type="match status" value="1"/>
</dbReference>
<dbReference type="Pfam" id="PF23500">
    <property type="entry name" value="DUF7133"/>
    <property type="match status" value="1"/>
</dbReference>
<proteinExistence type="predicted"/>
<protein>
    <submittedName>
        <fullName evidence="7">Putative membrane-bound dehydrogenase-like protein</fullName>
    </submittedName>
</protein>
<dbReference type="InterPro" id="IPR011041">
    <property type="entry name" value="Quinoprot_gluc/sorb_DH_b-prop"/>
</dbReference>
<sequence length="1000" mass="110372">MEEGDEKEITLFFIFLSSILPFFPLLLQTIIMNITSTLSLRKTGILAGSMLLAAAFSIVSIQNGQKSPKRAVTPVAVADDSSRLYVPDDLEATLWAEAPMFYNPTNMDIDARGRIWITEAVNYRDFNTKPAERLSHKQKGDRVMILEDKDGDGKAESAKVYVEDSLLTAPLGIAVIGNKTIVSCAPNLLVYTDTNGDDKPDKREVFLTGFGGFDHDHSLHSLIVGPDGKYYFNTGNAGPHNVTDKSGWTLRSGSLYVGGTPYNKKNEGNQKSDDGRIWVGGLALRINPDGTGLKVLGHNFRNSYEVCLDSYGNMWQNDNDDQVITCRVSFLQENGNAGYFSADGTRYWQADRRPGQDIFATHWHQEDPGVMPAGDNSGAGSPTGIVFYEGDELGKNYRGTLLSCEAGRNVIFAYQPKPQGAGFELKRQDLISSFPKVSERYEWYETDQDYRKWFRPSDVAVGPDGAVYIADWYDPVVGGHAMKDKKGYGRIYRITPKGKKLTTPKLDFTTTAGLVDALKNPAINVRALGFEGLKAKGDAVVPNVKQLLTSENPYHQARAIWLLAQLGEQGNAEAIKLLDSPNAMHRLAAFRALKSTGKANIYLEKMSKDADPSVRREVGIALRDIPYDQAINSIANLIKNYDGKDPWMLEAIGTAADGKEAQVYAYVREAFKADPPNWKPQRAGLAWRLHPVSAVEELKIRAGSAKVSEPERRKALTAIGFIKDKKAAEAMIALSKSTLPDVASLASYWINFRKSNDWADLMNWEQATAQVMTPAYKRMLDLKKTVVDKTQPMPQRIETARQMASDVNGGNILVDMRVQGQLPDTIAKSVSEIIFKNPDQNVRVVASQFFPRNGKVLKTDFISRMNSDPAHGEKIFSTTCAACHKHGKSGAEIGPDLTTIHKKFDKAGLLDAIVNPSASMVFGYESYTIVTKKGDTYFGFLMSDGANVVLKDAAGQQHTIKADQIKTREKMPSSLMPEPTALGLNEQDLADLTGYLLNFK</sequence>
<dbReference type="Gene3D" id="2.120.10.30">
    <property type="entry name" value="TolB, C-terminal domain"/>
    <property type="match status" value="1"/>
</dbReference>
<feature type="domain" description="Cytochrome c" evidence="6">
    <location>
        <begin position="867"/>
        <end position="1000"/>
    </location>
</feature>
<dbReference type="Pfam" id="PF13646">
    <property type="entry name" value="HEAT_2"/>
    <property type="match status" value="1"/>
</dbReference>
<dbReference type="InterPro" id="IPR011042">
    <property type="entry name" value="6-blade_b-propeller_TolB-like"/>
</dbReference>
<dbReference type="Pfam" id="PF00034">
    <property type="entry name" value="Cytochrom_C"/>
    <property type="match status" value="1"/>
</dbReference>
<dbReference type="InterPro" id="IPR036909">
    <property type="entry name" value="Cyt_c-like_dom_sf"/>
</dbReference>
<evidence type="ECO:0000313" key="7">
    <source>
        <dbReference type="EMBL" id="PSL29553.1"/>
    </source>
</evidence>
<dbReference type="InterPro" id="IPR013428">
    <property type="entry name" value="Membrane-bound_put_N"/>
</dbReference>
<dbReference type="GO" id="GO:0009055">
    <property type="term" value="F:electron transfer activity"/>
    <property type="evidence" value="ECO:0007669"/>
    <property type="project" value="InterPro"/>
</dbReference>
<reference evidence="7 8" key="1">
    <citation type="submission" date="2018-03" db="EMBL/GenBank/DDBJ databases">
        <title>Genomic Encyclopedia of Archaeal and Bacterial Type Strains, Phase II (KMG-II): from individual species to whole genera.</title>
        <authorList>
            <person name="Goeker M."/>
        </authorList>
    </citation>
    <scope>NUCLEOTIDE SEQUENCE [LARGE SCALE GENOMIC DNA]</scope>
    <source>
        <strain evidence="7 8">DSM 29057</strain>
    </source>
</reference>
<dbReference type="InterPro" id="IPR013427">
    <property type="entry name" value="Haem-bd_dom_put"/>
</dbReference>
<dbReference type="Proteomes" id="UP000241964">
    <property type="component" value="Unassembled WGS sequence"/>
</dbReference>
<dbReference type="InterPro" id="IPR009056">
    <property type="entry name" value="Cyt_c-like_dom"/>
</dbReference>
<dbReference type="SUPFAM" id="SSF50952">
    <property type="entry name" value="Soluble quinoprotein glucose dehydrogenase"/>
    <property type="match status" value="1"/>
</dbReference>
<keyword evidence="5" id="KW-0472">Membrane</keyword>
<evidence type="ECO:0000256" key="3">
    <source>
        <dbReference type="ARBA" id="ARBA00023004"/>
    </source>
</evidence>
<dbReference type="PANTHER" id="PTHR33546:SF1">
    <property type="entry name" value="LARGE, MULTIFUNCTIONAL SECRETED PROTEIN"/>
    <property type="match status" value="1"/>
</dbReference>
<name>A0A2P8G6E2_9BACT</name>
<gene>
    <name evidence="7" type="ORF">CLV60_105395</name>
</gene>
<evidence type="ECO:0000256" key="4">
    <source>
        <dbReference type="PROSITE-ProRule" id="PRU00433"/>
    </source>
</evidence>
<evidence type="ECO:0000256" key="5">
    <source>
        <dbReference type="SAM" id="Phobius"/>
    </source>
</evidence>
<evidence type="ECO:0000259" key="6">
    <source>
        <dbReference type="PROSITE" id="PS51007"/>
    </source>
</evidence>
<dbReference type="InterPro" id="IPR011989">
    <property type="entry name" value="ARM-like"/>
</dbReference>
<keyword evidence="5" id="KW-1133">Transmembrane helix</keyword>
<keyword evidence="2 4" id="KW-0479">Metal-binding</keyword>
<keyword evidence="1 4" id="KW-0349">Heme</keyword>
<dbReference type="NCBIfam" id="TIGR02603">
    <property type="entry name" value="CxxCH_TIGR02603"/>
    <property type="match status" value="1"/>
</dbReference>
<keyword evidence="5" id="KW-0812">Transmembrane</keyword>
<dbReference type="EMBL" id="PYAS01000005">
    <property type="protein sequence ID" value="PSL29553.1"/>
    <property type="molecule type" value="Genomic_DNA"/>
</dbReference>
<feature type="transmembrane region" description="Helical" evidence="5">
    <location>
        <begin position="12"/>
        <end position="31"/>
    </location>
</feature>
<evidence type="ECO:0000256" key="1">
    <source>
        <dbReference type="ARBA" id="ARBA00022617"/>
    </source>
</evidence>